<organism evidence="1 2">
    <name type="scientific">Colocasia esculenta</name>
    <name type="common">Wild taro</name>
    <name type="synonym">Arum esculentum</name>
    <dbReference type="NCBI Taxonomy" id="4460"/>
    <lineage>
        <taxon>Eukaryota</taxon>
        <taxon>Viridiplantae</taxon>
        <taxon>Streptophyta</taxon>
        <taxon>Embryophyta</taxon>
        <taxon>Tracheophyta</taxon>
        <taxon>Spermatophyta</taxon>
        <taxon>Magnoliopsida</taxon>
        <taxon>Liliopsida</taxon>
        <taxon>Araceae</taxon>
        <taxon>Aroideae</taxon>
        <taxon>Colocasieae</taxon>
        <taxon>Colocasia</taxon>
    </lineage>
</organism>
<comment type="caution">
    <text evidence="1">The sequence shown here is derived from an EMBL/GenBank/DDBJ whole genome shotgun (WGS) entry which is preliminary data.</text>
</comment>
<dbReference type="EMBL" id="NMUH01000396">
    <property type="protein sequence ID" value="MQL78361.1"/>
    <property type="molecule type" value="Genomic_DNA"/>
</dbReference>
<name>A0A843U4C2_COLES</name>
<protein>
    <submittedName>
        <fullName evidence="1">Uncharacterized protein</fullName>
    </submittedName>
</protein>
<proteinExistence type="predicted"/>
<dbReference type="Proteomes" id="UP000652761">
    <property type="component" value="Unassembled WGS sequence"/>
</dbReference>
<reference evidence="1" key="1">
    <citation type="submission" date="2017-07" db="EMBL/GenBank/DDBJ databases">
        <title>Taro Niue Genome Assembly and Annotation.</title>
        <authorList>
            <person name="Atibalentja N."/>
            <person name="Keating K."/>
            <person name="Fields C.J."/>
        </authorList>
    </citation>
    <scope>NUCLEOTIDE SEQUENCE</scope>
    <source>
        <strain evidence="1">Niue_2</strain>
        <tissue evidence="1">Leaf</tissue>
    </source>
</reference>
<evidence type="ECO:0000313" key="2">
    <source>
        <dbReference type="Proteomes" id="UP000652761"/>
    </source>
</evidence>
<gene>
    <name evidence="1" type="ORF">Taro_010799</name>
</gene>
<sequence length="138" mass="15671">MERQLDLSFVAARLRVGKRLLLSYLCWVCSVLGEFPTEPVTSEAHPYPPQVRARRTFLGRRPVRSRVIAVQGQHLQQCSVGQHLQQCSVVSCLLLPAVPRGMPQALVLSFSFVEIWLCKFVKYIYGMVCSFVFSRTVV</sequence>
<accession>A0A843U4C2</accession>
<keyword evidence="2" id="KW-1185">Reference proteome</keyword>
<dbReference type="AlphaFoldDB" id="A0A843U4C2"/>
<evidence type="ECO:0000313" key="1">
    <source>
        <dbReference type="EMBL" id="MQL78361.1"/>
    </source>
</evidence>